<dbReference type="InterPro" id="IPR025363">
    <property type="entry name" value="DUF4267"/>
</dbReference>
<evidence type="ECO:0000256" key="9">
    <source>
        <dbReference type="ARBA" id="ARBA00048679"/>
    </source>
</evidence>
<dbReference type="FunFam" id="3.40.50.800:FF:000009">
    <property type="entry name" value="Eukaryotic translation initiation factor 2-alpha kinase"/>
    <property type="match status" value="1"/>
</dbReference>
<dbReference type="PANTHER" id="PTHR11042">
    <property type="entry name" value="EUKARYOTIC TRANSLATION INITIATION FACTOR 2-ALPHA KINASE EIF2-ALPHA KINASE -RELATED"/>
    <property type="match status" value="1"/>
</dbReference>
<comment type="catalytic activity">
    <reaction evidence="9">
        <text>L-seryl-[protein] + ATP = O-phospho-L-seryl-[protein] + ADP + H(+)</text>
        <dbReference type="Rhea" id="RHEA:17989"/>
        <dbReference type="Rhea" id="RHEA-COMP:9863"/>
        <dbReference type="Rhea" id="RHEA-COMP:11604"/>
        <dbReference type="ChEBI" id="CHEBI:15378"/>
        <dbReference type="ChEBI" id="CHEBI:29999"/>
        <dbReference type="ChEBI" id="CHEBI:30616"/>
        <dbReference type="ChEBI" id="CHEBI:83421"/>
        <dbReference type="ChEBI" id="CHEBI:456216"/>
        <dbReference type="EC" id="2.7.11.1"/>
    </reaction>
</comment>
<name>A0AAI9TEB6_PENTH</name>
<dbReference type="Gene3D" id="1.10.510.10">
    <property type="entry name" value="Transferase(Phosphotransferase) domain 1"/>
    <property type="match status" value="2"/>
</dbReference>
<reference evidence="18" key="2">
    <citation type="journal article" date="2016" name="Fungal Biol.">
        <title>Ochratoxin A production by Penicillium thymicola.</title>
        <authorList>
            <person name="Nguyen H.D.T."/>
            <person name="McMullin D.R."/>
            <person name="Ponomareva E."/>
            <person name="Riley R."/>
            <person name="Pomraning K.R."/>
            <person name="Baker S.E."/>
            <person name="Seifert K.A."/>
        </authorList>
    </citation>
    <scope>NUCLEOTIDE SEQUENCE</scope>
    <source>
        <strain evidence="18">DAOM 180753</strain>
    </source>
</reference>
<feature type="binding site" evidence="12">
    <location>
        <position position="777"/>
    </location>
    <ligand>
        <name>ATP</name>
        <dbReference type="ChEBI" id="CHEBI:30616"/>
    </ligand>
</feature>
<feature type="compositionally biased region" description="Polar residues" evidence="14">
    <location>
        <begin position="1617"/>
        <end position="1626"/>
    </location>
</feature>
<dbReference type="EC" id="2.7.11.1" evidence="1"/>
<dbReference type="InterPro" id="IPR016135">
    <property type="entry name" value="UBQ-conjugating_enzyme/RWD"/>
</dbReference>
<evidence type="ECO:0000256" key="13">
    <source>
        <dbReference type="SAM" id="Coils"/>
    </source>
</evidence>
<dbReference type="Pfam" id="PF13393">
    <property type="entry name" value="tRNA-synt_His"/>
    <property type="match status" value="1"/>
</dbReference>
<feature type="binding site" evidence="11">
    <location>
        <position position="776"/>
    </location>
    <ligand>
        <name>ATP</name>
        <dbReference type="ChEBI" id="CHEBI:30616"/>
    </ligand>
</feature>
<keyword evidence="15" id="KW-1133">Transmembrane helix</keyword>
<dbReference type="FunFam" id="3.10.110.10:FF:000050">
    <property type="entry name" value="eIF-2-alpha kinase GCN2"/>
    <property type="match status" value="1"/>
</dbReference>
<dbReference type="Gene3D" id="3.30.200.20">
    <property type="entry name" value="Phosphorylase Kinase, domain 1"/>
    <property type="match status" value="1"/>
</dbReference>
<evidence type="ECO:0000256" key="11">
    <source>
        <dbReference type="PIRSR" id="PIRSR000660-2"/>
    </source>
</evidence>
<protein>
    <recommendedName>
        <fullName evidence="1">non-specific serine/threonine protein kinase</fullName>
        <ecNumber evidence="1">2.7.11.1</ecNumber>
    </recommendedName>
</protein>
<dbReference type="Pfam" id="PF14087">
    <property type="entry name" value="DUF4267"/>
    <property type="match status" value="1"/>
</dbReference>
<evidence type="ECO:0000256" key="15">
    <source>
        <dbReference type="SAM" id="Phobius"/>
    </source>
</evidence>
<dbReference type="Gene3D" id="3.30.930.10">
    <property type="entry name" value="Bira Bifunctional Protein, Domain 2"/>
    <property type="match status" value="1"/>
</dbReference>
<dbReference type="InterPro" id="IPR000719">
    <property type="entry name" value="Prot_kinase_dom"/>
</dbReference>
<feature type="compositionally biased region" description="Polar residues" evidence="14">
    <location>
        <begin position="190"/>
        <end position="204"/>
    </location>
</feature>
<evidence type="ECO:0000313" key="18">
    <source>
        <dbReference type="EMBL" id="KAJ9485484.1"/>
    </source>
</evidence>
<dbReference type="InterPro" id="IPR011009">
    <property type="entry name" value="Kinase-like_dom_sf"/>
</dbReference>
<dbReference type="Gene3D" id="3.40.50.800">
    <property type="entry name" value="Anticodon-binding domain"/>
    <property type="match status" value="1"/>
</dbReference>
<dbReference type="InterPro" id="IPR045864">
    <property type="entry name" value="aa-tRNA-synth_II/BPL/LPL"/>
</dbReference>
<evidence type="ECO:0000256" key="7">
    <source>
        <dbReference type="ARBA" id="ARBA00037982"/>
    </source>
</evidence>
<dbReference type="PROSITE" id="PS50011">
    <property type="entry name" value="PROTEIN_KINASE_DOM"/>
    <property type="match status" value="2"/>
</dbReference>
<dbReference type="PANTHER" id="PTHR11042:SF136">
    <property type="entry name" value="EIF-2-ALPHA KINASE GCN2"/>
    <property type="match status" value="1"/>
</dbReference>
<dbReference type="GO" id="GO:0000077">
    <property type="term" value="P:DNA damage checkpoint signaling"/>
    <property type="evidence" value="ECO:0007669"/>
    <property type="project" value="InterPro"/>
</dbReference>
<feature type="binding site" evidence="11">
    <location>
        <begin position="753"/>
        <end position="761"/>
    </location>
    <ligand>
        <name>ATP</name>
        <dbReference type="ChEBI" id="CHEBI:30616"/>
    </ligand>
</feature>
<reference evidence="18" key="1">
    <citation type="submission" date="2015-06" db="EMBL/GenBank/DDBJ databases">
        <authorList>
            <person name="Nguyen H."/>
        </authorList>
    </citation>
    <scope>NUCLEOTIDE SEQUENCE</scope>
    <source>
        <strain evidence="18">DAOM 180753</strain>
    </source>
</reference>
<dbReference type="InterPro" id="IPR041715">
    <property type="entry name" value="HisRS-like_core"/>
</dbReference>
<dbReference type="EMBL" id="LACB01000264">
    <property type="protein sequence ID" value="KAJ9485484.1"/>
    <property type="molecule type" value="Genomic_DNA"/>
</dbReference>
<keyword evidence="5" id="KW-0418">Kinase</keyword>
<feature type="transmembrane region" description="Helical" evidence="15">
    <location>
        <begin position="6"/>
        <end position="29"/>
    </location>
</feature>
<dbReference type="GO" id="GO:0005634">
    <property type="term" value="C:nucleus"/>
    <property type="evidence" value="ECO:0007669"/>
    <property type="project" value="TreeGrafter"/>
</dbReference>
<dbReference type="SUPFAM" id="SSF54495">
    <property type="entry name" value="UBC-like"/>
    <property type="match status" value="1"/>
</dbReference>
<dbReference type="Gene3D" id="3.10.110.10">
    <property type="entry name" value="Ubiquitin Conjugating Enzyme"/>
    <property type="match status" value="1"/>
</dbReference>
<evidence type="ECO:0000256" key="10">
    <source>
        <dbReference type="PIRSR" id="PIRSR000660-1"/>
    </source>
</evidence>
<feature type="domain" description="Protein kinase" evidence="16">
    <location>
        <begin position="390"/>
        <end position="707"/>
    </location>
</feature>
<keyword evidence="19" id="KW-1185">Reference proteome</keyword>
<keyword evidence="6 11" id="KW-0067">ATP-binding</keyword>
<dbReference type="InterPro" id="IPR017441">
    <property type="entry name" value="Protein_kinase_ATP_BS"/>
</dbReference>
<dbReference type="SUPFAM" id="SSF55681">
    <property type="entry name" value="Class II aaRS and biotin synthetases"/>
    <property type="match status" value="1"/>
</dbReference>
<evidence type="ECO:0000256" key="6">
    <source>
        <dbReference type="ARBA" id="ARBA00022840"/>
    </source>
</evidence>
<evidence type="ECO:0000313" key="19">
    <source>
        <dbReference type="Proteomes" id="UP001227192"/>
    </source>
</evidence>
<dbReference type="GO" id="GO:0005829">
    <property type="term" value="C:cytosol"/>
    <property type="evidence" value="ECO:0007669"/>
    <property type="project" value="TreeGrafter"/>
</dbReference>
<dbReference type="InterPro" id="IPR024435">
    <property type="entry name" value="HisRS-related_dom"/>
</dbReference>
<dbReference type="GO" id="GO:0004694">
    <property type="term" value="F:eukaryotic translation initiation factor 2alpha kinase activity"/>
    <property type="evidence" value="ECO:0007669"/>
    <property type="project" value="InterPro"/>
</dbReference>
<feature type="domain" description="Protein kinase" evidence="16">
    <location>
        <begin position="747"/>
        <end position="1116"/>
    </location>
</feature>
<dbReference type="Pfam" id="PF12745">
    <property type="entry name" value="HGTP_anticodon2"/>
    <property type="match status" value="1"/>
</dbReference>
<evidence type="ECO:0000256" key="12">
    <source>
        <dbReference type="PROSITE-ProRule" id="PRU10141"/>
    </source>
</evidence>
<dbReference type="Pfam" id="PF00069">
    <property type="entry name" value="Pkinase"/>
    <property type="match status" value="3"/>
</dbReference>
<proteinExistence type="inferred from homology"/>
<comment type="similarity">
    <text evidence="7">Belongs to the protein kinase superfamily. Ser/Thr protein kinase family. GCN2 subfamily.</text>
</comment>
<evidence type="ECO:0000256" key="1">
    <source>
        <dbReference type="ARBA" id="ARBA00012513"/>
    </source>
</evidence>
<comment type="caution">
    <text evidence="18">The sequence shown here is derived from an EMBL/GenBank/DDBJ whole genome shotgun (WGS) entry which is preliminary data.</text>
</comment>
<dbReference type="InterPro" id="IPR008271">
    <property type="entry name" value="Ser/Thr_kinase_AS"/>
</dbReference>
<feature type="region of interest" description="Disordered" evidence="14">
    <location>
        <begin position="860"/>
        <end position="899"/>
    </location>
</feature>
<sequence length="1753" mass="197786">MPLSHSVVLRLVASAFATISVGFGVNAILRPGHALTFFEFQPPTSPVEKQMVDSLMAIYGIRDIFMGAAIYVASYFGTRSTLGWIMIATSSVAFADGYVCWTHGQGQWNHWGYAPMIAVVGSVLLGAFDPSEGKGKKDKKRLPNSLSTSHNPFIFYHQPPCRTTLRVACRARSRHAPAMSPKQRKKPSRQKNQASNSSVTSPVFTTNYREIHQTEVEALRSIYGDDFEEVENRRSAWQQSSDVTFKLHLRSSSNPDVLLILLVELPATYPKTIPNLSPGNLDGFRDGARSRIQEILRNKPKSLLGSEMIYELAVSIQDVLEDVAQAQAQDKDLPSLEEERMEQEAAALQRADLEKQEELRKQKAAAVEEERALQEMLQDKMRQRNKARILRRKSRTGGADMSYVDDLVENTPGAICFDPPLAVNDTDEQPLVFRAVHGKTLLQSKQCKKTFTVRPVVSENRCHVPLLVLKELCLSENNSEGLAFREQMRTSEDKLEGIKRLRHPNLVEFVGFKINRPVGNFNSPDNSWTVFTLLEYANKGSLSELLDIVGTVAVEMLRGWMIQLLEALEFYHRSGFVHGNIHCGRVFLFRTPSGETIVKLQSNVEEALPDAPCGKPSFAASKSPLWAPPELTQDSSSPSMKTDVWDLGIVLLQMGFGKDVLLRYTSANQLMVSMGLSPPLQDLLCEFFRPDPRKRPTAFQLQPSEFFRVDAPLKMRERASGSVSLQRRPRLDSFGPMPAFSRYHQDFDEAGQLGRGGFGQVVKARNKLDGRLYAIKKISQTSAAALKDTLSETMLLSRLNHSYVVRYYTAWLEEDFNQIEEEAMSSTEGDPFASQDHHGFSTGGLDFISSSGYPKIEFAASDSDDENEGTLSDPAHPETPERVNDTGVDSRSAKEELSRARSGSYARPILTTLYIQMEYCEKHTLRDLIKDDLCDDTERSWRLFRQILDGLSHIHSHGIIHRDLKPDNIFIDVANNPRIGDFGLATSGQFTTAVRSSAAADFEGDFTRSLGTTYYVAPEMKSVVLGHYNEKVDMFSLGVIFFEMCYPLPTGMERDQTLRQIREKNHTLPPTFQQSDKLLQGQIIESLLSHTPSERPTASDLLSSGKIPLQVEEETFRRAIVHLLSDPNSPDYKKILSAIFSQSPKKFEDIAWDIDSHAVPAANELLVQGLVKKKLTSIFRRHGAVESTRQMLFPRSQHYNIGAVRVLDASGNLLQLPYDLTLPNARAIPRQDRSLEKTFAFGTVYRDSPHGSEPRTHREVDFDIVSHNTLDLALKEAEVIKVLDEIIEEFPPLRSTPMCFLVNHSDLLQLIMEFCRITPTQIPKAKEVLSKLNVGKYTMQTIRSELRAPAIGVASTSLDDLARFDFRDSLKETKRRLQSIMEGTEYAERISPIFARLNVLMTYLQTFGVKRKIYIKPLSSVHDKFYRGSILFQCIFDSKRRDVFAAGGRYDRLIQEFSPNVLSNRPQAHAVGFNLGSDRLRSSMIDYLKAKALSKDSETSAESYWAARRCDVLVASFDPTVLRTTGVKLIEELWSNNISAELAVDASSLEELLVKYKDSNHRCIVIAKQDSKERGFKVRNLMRKEEFDIRTAELVLWLRSEVQARHHREGTADPRQSRQLSQQEALASQERANDVRILVPQHRSKKTNRRNIVESALLSAREVAENARNGPVAAIDTRDEVLDAIRDTRLSDAESWRSVIQNAPLTERKYLSQVHELLTDLAVENRTNDTESYTNAFIYNYRTGSCVYYDLGP</sequence>
<dbReference type="CDD" id="cd23823">
    <property type="entry name" value="RWD_GCN2"/>
    <property type="match status" value="1"/>
</dbReference>
<dbReference type="InterPro" id="IPR050339">
    <property type="entry name" value="CC_SR_Kinase"/>
</dbReference>
<keyword evidence="13" id="KW-0175">Coiled coil</keyword>
<feature type="region of interest" description="Disordered" evidence="14">
    <location>
        <begin position="172"/>
        <end position="204"/>
    </location>
</feature>
<dbReference type="PROSITE" id="PS50908">
    <property type="entry name" value="RWD"/>
    <property type="match status" value="1"/>
</dbReference>
<accession>A0AAI9TEB6</accession>
<dbReference type="SUPFAM" id="SSF56112">
    <property type="entry name" value="Protein kinase-like (PK-like)"/>
    <property type="match status" value="2"/>
</dbReference>
<organism evidence="18 19">
    <name type="scientific">Penicillium thymicola</name>
    <dbReference type="NCBI Taxonomy" id="293382"/>
    <lineage>
        <taxon>Eukaryota</taxon>
        <taxon>Fungi</taxon>
        <taxon>Dikarya</taxon>
        <taxon>Ascomycota</taxon>
        <taxon>Pezizomycotina</taxon>
        <taxon>Eurotiomycetes</taxon>
        <taxon>Eurotiomycetidae</taxon>
        <taxon>Eurotiales</taxon>
        <taxon>Aspergillaceae</taxon>
        <taxon>Penicillium</taxon>
    </lineage>
</organism>
<comment type="catalytic activity">
    <reaction evidence="8">
        <text>L-threonyl-[protein] + ATP = O-phospho-L-threonyl-[protein] + ADP + H(+)</text>
        <dbReference type="Rhea" id="RHEA:46608"/>
        <dbReference type="Rhea" id="RHEA-COMP:11060"/>
        <dbReference type="Rhea" id="RHEA-COMP:11605"/>
        <dbReference type="ChEBI" id="CHEBI:15378"/>
        <dbReference type="ChEBI" id="CHEBI:30013"/>
        <dbReference type="ChEBI" id="CHEBI:30616"/>
        <dbReference type="ChEBI" id="CHEBI:61977"/>
        <dbReference type="ChEBI" id="CHEBI:456216"/>
        <dbReference type="EC" id="2.7.11.1"/>
    </reaction>
</comment>
<evidence type="ECO:0000256" key="4">
    <source>
        <dbReference type="ARBA" id="ARBA00022741"/>
    </source>
</evidence>
<feature type="active site" description="Proton acceptor" evidence="10">
    <location>
        <position position="963"/>
    </location>
</feature>
<dbReference type="InterPro" id="IPR006575">
    <property type="entry name" value="RWD_dom"/>
</dbReference>
<dbReference type="GO" id="GO:0005524">
    <property type="term" value="F:ATP binding"/>
    <property type="evidence" value="ECO:0007669"/>
    <property type="project" value="UniProtKB-UniRule"/>
</dbReference>
<dbReference type="PROSITE" id="PS00107">
    <property type="entry name" value="PROTEIN_KINASE_ATP"/>
    <property type="match status" value="1"/>
</dbReference>
<dbReference type="PROSITE" id="PS00108">
    <property type="entry name" value="PROTEIN_KINASE_ST"/>
    <property type="match status" value="1"/>
</dbReference>
<dbReference type="FunFam" id="1.10.510.10:FF:000821">
    <property type="entry name" value="Serine/threonine-protein kinase gcn2"/>
    <property type="match status" value="1"/>
</dbReference>
<evidence type="ECO:0000256" key="5">
    <source>
        <dbReference type="ARBA" id="ARBA00022777"/>
    </source>
</evidence>
<dbReference type="Proteomes" id="UP001227192">
    <property type="component" value="Unassembled WGS sequence"/>
</dbReference>
<dbReference type="CDD" id="cd14012">
    <property type="entry name" value="PK_eIF2AK_GCN2_rpt1"/>
    <property type="match status" value="1"/>
</dbReference>
<evidence type="ECO:0000256" key="2">
    <source>
        <dbReference type="ARBA" id="ARBA00022527"/>
    </source>
</evidence>
<gene>
    <name evidence="18" type="ORF">VN97_g7880</name>
</gene>
<dbReference type="PIRSF" id="PIRSF000660">
    <property type="entry name" value="Ser/Thr_PK_GCN2"/>
    <property type="match status" value="1"/>
</dbReference>
<dbReference type="CDD" id="cd14046">
    <property type="entry name" value="STKc_EIF2AK4_GCN2_rpt2"/>
    <property type="match status" value="1"/>
</dbReference>
<dbReference type="SMART" id="SM00220">
    <property type="entry name" value="S_TKc"/>
    <property type="match status" value="1"/>
</dbReference>
<dbReference type="GO" id="GO:0009893">
    <property type="term" value="P:positive regulation of metabolic process"/>
    <property type="evidence" value="ECO:0007669"/>
    <property type="project" value="UniProtKB-ARBA"/>
</dbReference>
<dbReference type="SMART" id="SM00591">
    <property type="entry name" value="RWD"/>
    <property type="match status" value="1"/>
</dbReference>
<feature type="coiled-coil region" evidence="13">
    <location>
        <begin position="336"/>
        <end position="393"/>
    </location>
</feature>
<feature type="region of interest" description="Disordered" evidence="14">
    <location>
        <begin position="1607"/>
        <end position="1631"/>
    </location>
</feature>
<evidence type="ECO:0000256" key="14">
    <source>
        <dbReference type="SAM" id="MobiDB-lite"/>
    </source>
</evidence>
<keyword evidence="15" id="KW-0472">Membrane</keyword>
<evidence type="ECO:0000256" key="3">
    <source>
        <dbReference type="ARBA" id="ARBA00022679"/>
    </source>
</evidence>
<keyword evidence="4 11" id="KW-0547">Nucleotide-binding</keyword>
<feature type="compositionally biased region" description="Basic and acidic residues" evidence="14">
    <location>
        <begin position="875"/>
        <end position="884"/>
    </location>
</feature>
<dbReference type="FunFam" id="3.30.200.20:FF:000379">
    <property type="entry name" value="eIF-2-alpha kinase GCN2"/>
    <property type="match status" value="1"/>
</dbReference>
<dbReference type="Pfam" id="PF05773">
    <property type="entry name" value="RWD"/>
    <property type="match status" value="1"/>
</dbReference>
<evidence type="ECO:0000259" key="16">
    <source>
        <dbReference type="PROSITE" id="PS50011"/>
    </source>
</evidence>
<dbReference type="InterPro" id="IPR036621">
    <property type="entry name" value="Anticodon-bd_dom_sf"/>
</dbReference>
<keyword evidence="3" id="KW-0808">Transferase</keyword>
<keyword evidence="15" id="KW-0812">Transmembrane</keyword>
<evidence type="ECO:0000259" key="17">
    <source>
        <dbReference type="PROSITE" id="PS50908"/>
    </source>
</evidence>
<evidence type="ECO:0000256" key="8">
    <source>
        <dbReference type="ARBA" id="ARBA00047899"/>
    </source>
</evidence>
<dbReference type="InterPro" id="IPR016255">
    <property type="entry name" value="Gcn2"/>
</dbReference>
<keyword evidence="2" id="KW-0723">Serine/threonine-protein kinase</keyword>
<feature type="domain" description="RWD" evidence="17">
    <location>
        <begin position="214"/>
        <end position="323"/>
    </location>
</feature>
<dbReference type="FunFam" id="3.30.930.10:FF:000074">
    <property type="entry name" value="Serine/threonine-protein kinase gcn2"/>
    <property type="match status" value="1"/>
</dbReference>